<evidence type="ECO:0000313" key="2">
    <source>
        <dbReference type="Proteomes" id="UP001164539"/>
    </source>
</evidence>
<gene>
    <name evidence="1" type="ORF">OWV82_015564</name>
</gene>
<comment type="caution">
    <text evidence="1">The sequence shown here is derived from an EMBL/GenBank/DDBJ whole genome shotgun (WGS) entry which is preliminary data.</text>
</comment>
<accession>A0ACC1XQ40</accession>
<dbReference type="EMBL" id="CM051401">
    <property type="protein sequence ID" value="KAJ4713473.1"/>
    <property type="molecule type" value="Genomic_DNA"/>
</dbReference>
<evidence type="ECO:0000313" key="1">
    <source>
        <dbReference type="EMBL" id="KAJ4713473.1"/>
    </source>
</evidence>
<organism evidence="1 2">
    <name type="scientific">Melia azedarach</name>
    <name type="common">Chinaberry tree</name>
    <dbReference type="NCBI Taxonomy" id="155640"/>
    <lineage>
        <taxon>Eukaryota</taxon>
        <taxon>Viridiplantae</taxon>
        <taxon>Streptophyta</taxon>
        <taxon>Embryophyta</taxon>
        <taxon>Tracheophyta</taxon>
        <taxon>Spermatophyta</taxon>
        <taxon>Magnoliopsida</taxon>
        <taxon>eudicotyledons</taxon>
        <taxon>Gunneridae</taxon>
        <taxon>Pentapetalae</taxon>
        <taxon>rosids</taxon>
        <taxon>malvids</taxon>
        <taxon>Sapindales</taxon>
        <taxon>Meliaceae</taxon>
        <taxon>Melia</taxon>
    </lineage>
</organism>
<sequence>MASGTTKFLLFTAFLLHFSTVTYSIDDTASNVARREAVGRHLQARRTWLQANQQRSARIKGLAKKSREGNRPRIAPVSTPIVLRPVLQGKKFCVPKPGVSETILLENIDWGCKMGVDCDPLVNTKEVSCSDKSLWIKSAYVMNYFFNANARNESACNFNGTGFLTLANPSDGKCAFI</sequence>
<name>A0ACC1XQ40_MELAZ</name>
<protein>
    <submittedName>
        <fullName evidence="1">Glucan endo-1 3-beta-glucosidase</fullName>
    </submittedName>
</protein>
<proteinExistence type="predicted"/>
<dbReference type="Proteomes" id="UP001164539">
    <property type="component" value="Chromosome 8"/>
</dbReference>
<keyword evidence="2" id="KW-1185">Reference proteome</keyword>
<reference evidence="1 2" key="1">
    <citation type="journal article" date="2023" name="Science">
        <title>Complex scaffold remodeling in plant triterpene biosynthesis.</title>
        <authorList>
            <person name="De La Pena R."/>
            <person name="Hodgson H."/>
            <person name="Liu J.C."/>
            <person name="Stephenson M.J."/>
            <person name="Martin A.C."/>
            <person name="Owen C."/>
            <person name="Harkess A."/>
            <person name="Leebens-Mack J."/>
            <person name="Jimenez L.E."/>
            <person name="Osbourn A."/>
            <person name="Sattely E.S."/>
        </authorList>
    </citation>
    <scope>NUCLEOTIDE SEQUENCE [LARGE SCALE GENOMIC DNA]</scope>
    <source>
        <strain evidence="2">cv. JPN11</strain>
        <tissue evidence="1">Leaf</tissue>
    </source>
</reference>